<gene>
    <name evidence="1" type="ORF">DN745_16005</name>
</gene>
<dbReference type="NCBIfam" id="TIGR00121">
    <property type="entry name" value="birA_ligase"/>
    <property type="match status" value="1"/>
</dbReference>
<dbReference type="GO" id="GO:0005737">
    <property type="term" value="C:cytoplasm"/>
    <property type="evidence" value="ECO:0007669"/>
    <property type="project" value="TreeGrafter"/>
</dbReference>
<dbReference type="KEGG" id="bsed:DN745_16005"/>
<dbReference type="PANTHER" id="PTHR12835">
    <property type="entry name" value="BIOTIN PROTEIN LIGASE"/>
    <property type="match status" value="1"/>
</dbReference>
<dbReference type="Pfam" id="PF03099">
    <property type="entry name" value="BPL_LplA_LipB"/>
    <property type="match status" value="1"/>
</dbReference>
<accession>A0A2Z4FQ03</accession>
<dbReference type="Gene3D" id="2.30.30.100">
    <property type="match status" value="1"/>
</dbReference>
<keyword evidence="2" id="KW-1185">Reference proteome</keyword>
<dbReference type="GO" id="GO:0004077">
    <property type="term" value="F:biotin--[biotin carboxyl-carrier protein] ligase activity"/>
    <property type="evidence" value="ECO:0007669"/>
    <property type="project" value="UniProtKB-EC"/>
</dbReference>
<sequence length="261" mass="28390">MTNESEKLPPVFLFDEVGSTNDLALAAGPAQALHGACWAADYQTKGRGRREVGGGRRVWFSPQRANLYMSVLLRPEIEASRASGLTLATAAGVCGFIREQCGVDLWVKWPNDLLIGTRKVGGILSEAVSGPKGLESVVVGLGINVNLEADQIPDALREIMTSLRIEAGREFDRLGLLQGIRRRVLEYSERYARGGYASILDELRAYDRTEGRVVSVLRDGAWVDAISRGISDDGGLLVEVDGVTQNMHAGEVRFSMQDADK</sequence>
<dbReference type="RefSeq" id="WP_111336358.1">
    <property type="nucleotide sequence ID" value="NZ_CP030032.1"/>
</dbReference>
<evidence type="ECO:0000313" key="2">
    <source>
        <dbReference type="Proteomes" id="UP000249799"/>
    </source>
</evidence>
<reference evidence="1 2" key="1">
    <citation type="submission" date="2018-06" db="EMBL/GenBank/DDBJ databases">
        <title>Lujinxingia sediminis gen. nov. sp. nov., a new facultative anaerobic member of the class Deltaproteobacteria, and proposal of Lujinxingaceae fam. nov.</title>
        <authorList>
            <person name="Guo L.-Y."/>
            <person name="Li C.-M."/>
            <person name="Wang S."/>
            <person name="Du Z.-J."/>
        </authorList>
    </citation>
    <scope>NUCLEOTIDE SEQUENCE [LARGE SCALE GENOMIC DNA]</scope>
    <source>
        <strain evidence="1 2">FA350</strain>
    </source>
</reference>
<dbReference type="PROSITE" id="PS51733">
    <property type="entry name" value="BPL_LPL_CATALYTIC"/>
    <property type="match status" value="1"/>
</dbReference>
<dbReference type="Proteomes" id="UP000249799">
    <property type="component" value="Chromosome"/>
</dbReference>
<dbReference type="InterPro" id="IPR004143">
    <property type="entry name" value="BPL_LPL_catalytic"/>
</dbReference>
<dbReference type="AlphaFoldDB" id="A0A2Z4FQ03"/>
<dbReference type="OrthoDB" id="9807064at2"/>
<dbReference type="EC" id="6.3.4.15" evidence="1"/>
<dbReference type="SUPFAM" id="SSF50037">
    <property type="entry name" value="C-terminal domain of transcriptional repressors"/>
    <property type="match status" value="1"/>
</dbReference>
<name>A0A2Z4FQ03_9DELT</name>
<protein>
    <submittedName>
        <fullName evidence="1">Biotin--[acetyl-CoA-carboxylase] ligase</fullName>
        <ecNumber evidence="1">6.3.4.15</ecNumber>
    </submittedName>
</protein>
<dbReference type="CDD" id="cd16442">
    <property type="entry name" value="BPL"/>
    <property type="match status" value="1"/>
</dbReference>
<dbReference type="SUPFAM" id="SSF55681">
    <property type="entry name" value="Class II aaRS and biotin synthetases"/>
    <property type="match status" value="1"/>
</dbReference>
<evidence type="ECO:0000313" key="1">
    <source>
        <dbReference type="EMBL" id="AWV90736.1"/>
    </source>
</evidence>
<dbReference type="InterPro" id="IPR008988">
    <property type="entry name" value="Transcriptional_repressor_C"/>
</dbReference>
<proteinExistence type="predicted"/>
<dbReference type="Gene3D" id="3.30.930.10">
    <property type="entry name" value="Bira Bifunctional Protein, Domain 2"/>
    <property type="match status" value="1"/>
</dbReference>
<keyword evidence="1" id="KW-0436">Ligase</keyword>
<dbReference type="InterPro" id="IPR045864">
    <property type="entry name" value="aa-tRNA-synth_II/BPL/LPL"/>
</dbReference>
<dbReference type="PANTHER" id="PTHR12835:SF5">
    <property type="entry name" value="BIOTIN--PROTEIN LIGASE"/>
    <property type="match status" value="1"/>
</dbReference>
<organism evidence="1 2">
    <name type="scientific">Bradymonas sediminis</name>
    <dbReference type="NCBI Taxonomy" id="1548548"/>
    <lineage>
        <taxon>Bacteria</taxon>
        <taxon>Deltaproteobacteria</taxon>
        <taxon>Bradymonadales</taxon>
        <taxon>Bradymonadaceae</taxon>
        <taxon>Bradymonas</taxon>
    </lineage>
</organism>
<dbReference type="InterPro" id="IPR004408">
    <property type="entry name" value="Biotin_CoA_COase_ligase"/>
</dbReference>
<dbReference type="EMBL" id="CP030032">
    <property type="protein sequence ID" value="AWV90736.1"/>
    <property type="molecule type" value="Genomic_DNA"/>
</dbReference>